<dbReference type="RefSeq" id="WP_118255365.1">
    <property type="nucleotide sequence ID" value="NZ_JAHRGK010000017.1"/>
</dbReference>
<evidence type="ECO:0000259" key="1">
    <source>
        <dbReference type="Pfam" id="PF12728"/>
    </source>
</evidence>
<dbReference type="EMBL" id="QRKB01000033">
    <property type="protein sequence ID" value="RHH79358.1"/>
    <property type="molecule type" value="Genomic_DNA"/>
</dbReference>
<evidence type="ECO:0000313" key="3">
    <source>
        <dbReference type="Proteomes" id="UP000284548"/>
    </source>
</evidence>
<dbReference type="InterPro" id="IPR041657">
    <property type="entry name" value="HTH_17"/>
</dbReference>
<name>A0A414XZQ2_9BACT</name>
<dbReference type="AlphaFoldDB" id="A0A414XZQ2"/>
<organism evidence="2 3">
    <name type="scientific">Segatella copri</name>
    <dbReference type="NCBI Taxonomy" id="165179"/>
    <lineage>
        <taxon>Bacteria</taxon>
        <taxon>Pseudomonadati</taxon>
        <taxon>Bacteroidota</taxon>
        <taxon>Bacteroidia</taxon>
        <taxon>Bacteroidales</taxon>
        <taxon>Prevotellaceae</taxon>
        <taxon>Segatella</taxon>
    </lineage>
</organism>
<feature type="domain" description="Helix-turn-helix" evidence="1">
    <location>
        <begin position="71"/>
        <end position="116"/>
    </location>
</feature>
<proteinExistence type="predicted"/>
<dbReference type="GO" id="GO:0003677">
    <property type="term" value="F:DNA binding"/>
    <property type="evidence" value="ECO:0007669"/>
    <property type="project" value="UniProtKB-KW"/>
</dbReference>
<evidence type="ECO:0000313" key="2">
    <source>
        <dbReference type="EMBL" id="RHH79358.1"/>
    </source>
</evidence>
<comment type="caution">
    <text evidence="2">The sequence shown here is derived from an EMBL/GenBank/DDBJ whole genome shotgun (WGS) entry which is preliminary data.</text>
</comment>
<dbReference type="InterPro" id="IPR009061">
    <property type="entry name" value="DNA-bd_dom_put_sf"/>
</dbReference>
<dbReference type="Proteomes" id="UP000284548">
    <property type="component" value="Unassembled WGS sequence"/>
</dbReference>
<dbReference type="Pfam" id="PF12728">
    <property type="entry name" value="HTH_17"/>
    <property type="match status" value="1"/>
</dbReference>
<dbReference type="NCBIfam" id="TIGR01764">
    <property type="entry name" value="excise"/>
    <property type="match status" value="1"/>
</dbReference>
<sequence length="164" mass="19143">MTASKERILKICEYCGKSFYALKSTTRYCSKQCNSYAYKAARREEKVKMAETMSHRKASEKSMSEILVKEYLTIQEVAILSGLSRQTIYNMVYSGKLRASKITSRLSLIRKRDIDYLVDSLPYTTKKVLQKKLFMQTESYLFQNITLPRKLQKSTTLTKRPSMR</sequence>
<dbReference type="InterPro" id="IPR010093">
    <property type="entry name" value="SinI_DNA-bd"/>
</dbReference>
<dbReference type="SUPFAM" id="SSF46955">
    <property type="entry name" value="Putative DNA-binding domain"/>
    <property type="match status" value="1"/>
</dbReference>
<protein>
    <submittedName>
        <fullName evidence="2">DNA-binding protein</fullName>
    </submittedName>
</protein>
<keyword evidence="2" id="KW-0238">DNA-binding</keyword>
<reference evidence="2 3" key="1">
    <citation type="submission" date="2018-08" db="EMBL/GenBank/DDBJ databases">
        <title>A genome reference for cultivated species of the human gut microbiota.</title>
        <authorList>
            <person name="Zou Y."/>
            <person name="Xue W."/>
            <person name="Luo G."/>
        </authorList>
    </citation>
    <scope>NUCLEOTIDE SEQUENCE [LARGE SCALE GENOMIC DNA]</scope>
    <source>
        <strain evidence="2 3">AM16-54</strain>
    </source>
</reference>
<gene>
    <name evidence="2" type="ORF">DW192_11985</name>
</gene>
<accession>A0A414XZQ2</accession>